<sequence length="88" mass="9648">MGVGVGSDAVTPEELIRRNVQARSPLEIRMLLQVSKTLVISHSHLGILSLTTFSPRLASTFTSAHLPSLHNSPQDNTHHQPCLYTTPH</sequence>
<proteinExistence type="predicted"/>
<keyword evidence="3" id="KW-1185">Reference proteome</keyword>
<accession>A0AAE1U9H4</accession>
<feature type="region of interest" description="Disordered" evidence="1">
    <location>
        <begin position="65"/>
        <end position="88"/>
    </location>
</feature>
<evidence type="ECO:0000256" key="1">
    <source>
        <dbReference type="SAM" id="MobiDB-lite"/>
    </source>
</evidence>
<protein>
    <submittedName>
        <fullName evidence="2">Uncharacterized protein</fullName>
    </submittedName>
</protein>
<dbReference type="Proteomes" id="UP001292094">
    <property type="component" value="Unassembled WGS sequence"/>
</dbReference>
<reference evidence="2" key="1">
    <citation type="submission" date="2023-11" db="EMBL/GenBank/DDBJ databases">
        <title>Genome assemblies of two species of porcelain crab, Petrolisthes cinctipes and Petrolisthes manimaculis (Anomura: Porcellanidae).</title>
        <authorList>
            <person name="Angst P."/>
        </authorList>
    </citation>
    <scope>NUCLEOTIDE SEQUENCE</scope>
    <source>
        <strain evidence="2">PB745_02</strain>
        <tissue evidence="2">Gill</tissue>
    </source>
</reference>
<gene>
    <name evidence="2" type="ORF">Pmani_013285</name>
</gene>
<organism evidence="2 3">
    <name type="scientific">Petrolisthes manimaculis</name>
    <dbReference type="NCBI Taxonomy" id="1843537"/>
    <lineage>
        <taxon>Eukaryota</taxon>
        <taxon>Metazoa</taxon>
        <taxon>Ecdysozoa</taxon>
        <taxon>Arthropoda</taxon>
        <taxon>Crustacea</taxon>
        <taxon>Multicrustacea</taxon>
        <taxon>Malacostraca</taxon>
        <taxon>Eumalacostraca</taxon>
        <taxon>Eucarida</taxon>
        <taxon>Decapoda</taxon>
        <taxon>Pleocyemata</taxon>
        <taxon>Anomura</taxon>
        <taxon>Galatheoidea</taxon>
        <taxon>Porcellanidae</taxon>
        <taxon>Petrolisthes</taxon>
    </lineage>
</organism>
<dbReference type="AlphaFoldDB" id="A0AAE1U9H4"/>
<comment type="caution">
    <text evidence="2">The sequence shown here is derived from an EMBL/GenBank/DDBJ whole genome shotgun (WGS) entry which is preliminary data.</text>
</comment>
<evidence type="ECO:0000313" key="2">
    <source>
        <dbReference type="EMBL" id="KAK4315498.1"/>
    </source>
</evidence>
<name>A0AAE1U9H4_9EUCA</name>
<dbReference type="EMBL" id="JAWZYT010001113">
    <property type="protein sequence ID" value="KAK4315498.1"/>
    <property type="molecule type" value="Genomic_DNA"/>
</dbReference>
<feature type="compositionally biased region" description="Polar residues" evidence="1">
    <location>
        <begin position="65"/>
        <end position="75"/>
    </location>
</feature>
<evidence type="ECO:0000313" key="3">
    <source>
        <dbReference type="Proteomes" id="UP001292094"/>
    </source>
</evidence>